<evidence type="ECO:0000256" key="2">
    <source>
        <dbReference type="ARBA" id="ARBA00023033"/>
    </source>
</evidence>
<keyword evidence="2" id="KW-0503">Monooxygenase</keyword>
<evidence type="ECO:0000259" key="3">
    <source>
        <dbReference type="Pfam" id="PF01494"/>
    </source>
</evidence>
<dbReference type="SUPFAM" id="SSF51905">
    <property type="entry name" value="FAD/NAD(P)-binding domain"/>
    <property type="match status" value="1"/>
</dbReference>
<gene>
    <name evidence="4" type="ORF">HGA15_08360</name>
</gene>
<comment type="caution">
    <text evidence="4">The sequence shown here is derived from an EMBL/GenBank/DDBJ whole genome shotgun (WGS) entry which is preliminary data.</text>
</comment>
<evidence type="ECO:0000256" key="1">
    <source>
        <dbReference type="ARBA" id="ARBA00023002"/>
    </source>
</evidence>
<feature type="domain" description="FAD-binding" evidence="3">
    <location>
        <begin position="2"/>
        <end position="325"/>
    </location>
</feature>
<dbReference type="GO" id="GO:0004497">
    <property type="term" value="F:monooxygenase activity"/>
    <property type="evidence" value="ECO:0007669"/>
    <property type="project" value="UniProtKB-KW"/>
</dbReference>
<evidence type="ECO:0000313" key="5">
    <source>
        <dbReference type="Proteomes" id="UP000570678"/>
    </source>
</evidence>
<dbReference type="GO" id="GO:0071949">
    <property type="term" value="F:FAD binding"/>
    <property type="evidence" value="ECO:0007669"/>
    <property type="project" value="InterPro"/>
</dbReference>
<keyword evidence="5" id="KW-1185">Reference proteome</keyword>
<accession>A0A846YEL0</accession>
<sequence length="367" mass="39421">MKAVIVGGGIGGLATAAAFHRQGWDIEVLERASEFAEAGAGLTIQPNGLRALDLLGIGDIRRIGRIVDPPSGIRAENGTWLIRNDVDALKHRFGQWVTVHRADLIELLLKAIPTDNLCPGAEVQRIHPDGTVAHTAGTTSGDLVIGADGLRSIARRTLWPTGPEPRYAGYTTWRFLAEDPIVAESVETWGRGARFGQVPMPGGRAYYYAMANAPAGSRLGAPDLRERFREWHDPIPALLAAVDDETVLQHDTYELPALPAFVTGRVALLGDAAHAMTPNLGQGACQALEDAATLVEKVTALGIAEGLTAYDRARRARTRMVVRRSRQAGAPAHWTNPVLTALRDAALPRLPGAVFGRSITPAYAWPN</sequence>
<dbReference type="InterPro" id="IPR050493">
    <property type="entry name" value="FAD-dep_Monooxygenase_BioMet"/>
</dbReference>
<dbReference type="Gene3D" id="3.50.50.60">
    <property type="entry name" value="FAD/NAD(P)-binding domain"/>
    <property type="match status" value="1"/>
</dbReference>
<dbReference type="Proteomes" id="UP000570678">
    <property type="component" value="Unassembled WGS sequence"/>
</dbReference>
<proteinExistence type="predicted"/>
<dbReference type="AlphaFoldDB" id="A0A846YEL0"/>
<dbReference type="InterPro" id="IPR002938">
    <property type="entry name" value="FAD-bd"/>
</dbReference>
<dbReference type="PANTHER" id="PTHR13789:SF309">
    <property type="entry name" value="PUTATIVE (AFU_ORTHOLOGUE AFUA_6G14510)-RELATED"/>
    <property type="match status" value="1"/>
</dbReference>
<reference evidence="4 5" key="1">
    <citation type="submission" date="2020-04" db="EMBL/GenBank/DDBJ databases">
        <title>MicrobeNet Type strains.</title>
        <authorList>
            <person name="Nicholson A.C."/>
        </authorList>
    </citation>
    <scope>NUCLEOTIDE SEQUENCE [LARGE SCALE GENOMIC DNA]</scope>
    <source>
        <strain evidence="4 5">JCM 3332</strain>
    </source>
</reference>
<keyword evidence="1" id="KW-0560">Oxidoreductase</keyword>
<dbReference type="EMBL" id="JAAXOT010000003">
    <property type="protein sequence ID" value="NKY56170.1"/>
    <property type="molecule type" value="Genomic_DNA"/>
</dbReference>
<name>A0A846YEL0_9NOCA</name>
<dbReference type="Pfam" id="PF01494">
    <property type="entry name" value="FAD_binding_3"/>
    <property type="match status" value="1"/>
</dbReference>
<dbReference type="PRINTS" id="PR00420">
    <property type="entry name" value="RNGMNOXGNASE"/>
</dbReference>
<evidence type="ECO:0000313" key="4">
    <source>
        <dbReference type="EMBL" id="NKY56170.1"/>
    </source>
</evidence>
<dbReference type="PANTHER" id="PTHR13789">
    <property type="entry name" value="MONOOXYGENASE"/>
    <property type="match status" value="1"/>
</dbReference>
<organism evidence="4 5">
    <name type="scientific">Nocardia flavorosea</name>
    <dbReference type="NCBI Taxonomy" id="53429"/>
    <lineage>
        <taxon>Bacteria</taxon>
        <taxon>Bacillati</taxon>
        <taxon>Actinomycetota</taxon>
        <taxon>Actinomycetes</taxon>
        <taxon>Mycobacteriales</taxon>
        <taxon>Nocardiaceae</taxon>
        <taxon>Nocardia</taxon>
    </lineage>
</organism>
<protein>
    <submittedName>
        <fullName evidence="4">NAD(P)-binding protein</fullName>
    </submittedName>
</protein>
<dbReference type="InterPro" id="IPR036188">
    <property type="entry name" value="FAD/NAD-bd_sf"/>
</dbReference>